<evidence type="ECO:0000256" key="6">
    <source>
        <dbReference type="ARBA" id="ARBA00022481"/>
    </source>
</evidence>
<comment type="caution">
    <text evidence="25">The sequence shown here is derived from an EMBL/GenBank/DDBJ whole genome shotgun (WGS) entry which is preliminary data.</text>
</comment>
<comment type="subcellular location">
    <subcellularLocation>
        <location evidence="2">Cytoplasm</location>
    </subcellularLocation>
</comment>
<dbReference type="GO" id="GO:0140078">
    <property type="term" value="F:class I DNA-(apurinic or apyrimidinic site) endonuclease activity"/>
    <property type="evidence" value="ECO:0007669"/>
    <property type="project" value="UniProtKB-EC"/>
</dbReference>
<dbReference type="InterPro" id="IPR010996">
    <property type="entry name" value="HHH_MUS81"/>
</dbReference>
<dbReference type="InterPro" id="IPR003583">
    <property type="entry name" value="Hlx-hairpin-Hlx_DNA-bd_motif"/>
</dbReference>
<dbReference type="PANTHER" id="PTHR36928:SF1">
    <property type="entry name" value="PHOSPHATASE YCDX-RELATED"/>
    <property type="match status" value="1"/>
</dbReference>
<dbReference type="SUPFAM" id="SSF47802">
    <property type="entry name" value="DNA polymerase beta, N-terminal domain-like"/>
    <property type="match status" value="1"/>
</dbReference>
<dbReference type="GO" id="GO:0042578">
    <property type="term" value="F:phosphoric ester hydrolase activity"/>
    <property type="evidence" value="ECO:0007669"/>
    <property type="project" value="TreeGrafter"/>
</dbReference>
<evidence type="ECO:0000256" key="9">
    <source>
        <dbReference type="ARBA" id="ARBA00022695"/>
    </source>
</evidence>
<feature type="domain" description="Polymerase/histidinol phosphatase N-terminal" evidence="23">
    <location>
        <begin position="335"/>
        <end position="416"/>
    </location>
</feature>
<dbReference type="CDD" id="cd00141">
    <property type="entry name" value="NT_POLXc"/>
    <property type="match status" value="1"/>
</dbReference>
<evidence type="ECO:0000256" key="17">
    <source>
        <dbReference type="ARBA" id="ARBA00035726"/>
    </source>
</evidence>
<dbReference type="Gene3D" id="1.10.150.110">
    <property type="entry name" value="DNA polymerase beta, N-terminal domain-like"/>
    <property type="match status" value="1"/>
</dbReference>
<evidence type="ECO:0000313" key="25">
    <source>
        <dbReference type="EMBL" id="RZN63794.1"/>
    </source>
</evidence>
<dbReference type="Gene3D" id="1.10.150.20">
    <property type="entry name" value="5' to 3' exonuclease, C-terminal subdomain"/>
    <property type="match status" value="1"/>
</dbReference>
<dbReference type="CDD" id="cd07436">
    <property type="entry name" value="PHP_PolX"/>
    <property type="match status" value="1"/>
</dbReference>
<keyword evidence="12" id="KW-0832">Ubl conjugation</keyword>
<dbReference type="Proteomes" id="UP000317158">
    <property type="component" value="Unassembled WGS sequence"/>
</dbReference>
<evidence type="ECO:0000256" key="10">
    <source>
        <dbReference type="ARBA" id="ARBA00022705"/>
    </source>
</evidence>
<dbReference type="GO" id="GO:0003887">
    <property type="term" value="F:DNA-directed DNA polymerase activity"/>
    <property type="evidence" value="ECO:0007669"/>
    <property type="project" value="UniProtKB-KW"/>
</dbReference>
<dbReference type="InterPro" id="IPR002008">
    <property type="entry name" value="DNA_pol_X_beta-like"/>
</dbReference>
<dbReference type="EMBL" id="RXIF01000012">
    <property type="protein sequence ID" value="RZN63794.1"/>
    <property type="molecule type" value="Genomic_DNA"/>
</dbReference>
<dbReference type="PANTHER" id="PTHR36928">
    <property type="entry name" value="PHOSPHATASE YCDX-RELATED"/>
    <property type="match status" value="1"/>
</dbReference>
<keyword evidence="7" id="KW-0237">DNA synthesis</keyword>
<keyword evidence="25" id="KW-0540">Nuclease</keyword>
<dbReference type="Pfam" id="PF14716">
    <property type="entry name" value="HHH_8"/>
    <property type="match status" value="1"/>
</dbReference>
<evidence type="ECO:0000256" key="15">
    <source>
        <dbReference type="ARBA" id="ARBA00023204"/>
    </source>
</evidence>
<keyword evidence="8" id="KW-0808">Transferase</keyword>
<comment type="function">
    <text evidence="20">Repair polymerase that plays a key role in base-excision repair. During this process, the damaged base is excised by specific DNA glycosylases, the DNA backbone is nicked at the abasic site by an apurinic/apyrimidic (AP) endonuclease, and POLB removes 5'-deoxyribose-phosphate from the preincised AP site acting as a 5'-deoxyribose-phosphate lyase (5'-dRP lyase); through its DNA polymerase activity, it adds one nucleotide to the 3' end of the arising single-nucleotide gap. Conducts 'gap-filling' DNA synthesis in a stepwise distributive fashion rather than in a processive fashion as for other DNA polymerases. It is also able to cleave sugar-phosphate bonds 3' to an intact AP site, acting as an AP lyase.</text>
</comment>
<keyword evidence="10" id="KW-0235">DNA replication</keyword>
<evidence type="ECO:0000313" key="26">
    <source>
        <dbReference type="Proteomes" id="UP000317158"/>
    </source>
</evidence>
<feature type="domain" description="DNA-directed DNA polymerase X" evidence="24">
    <location>
        <begin position="2"/>
        <end position="311"/>
    </location>
</feature>
<dbReference type="InterPro" id="IPR027421">
    <property type="entry name" value="DNA_pol_lamdba_lyase_dom_sf"/>
</dbReference>
<protein>
    <recommendedName>
        <fullName evidence="5">DNA polymerase beta</fullName>
        <ecNumber evidence="3">2.7.7.7</ecNumber>
        <ecNumber evidence="4">4.2.99.18</ecNumber>
    </recommendedName>
    <alternativeName>
        <fullName evidence="16">5'-deoxyribose-phosphate lyase</fullName>
    </alternativeName>
    <alternativeName>
        <fullName evidence="17">AP lyase</fullName>
    </alternativeName>
</protein>
<feature type="domain" description="Helix-hairpin-helix DNA-binding motif class 1" evidence="22">
    <location>
        <begin position="127"/>
        <end position="146"/>
    </location>
</feature>
<dbReference type="Gene3D" id="3.20.20.140">
    <property type="entry name" value="Metal-dependent hydrolases"/>
    <property type="match status" value="1"/>
</dbReference>
<evidence type="ECO:0000256" key="13">
    <source>
        <dbReference type="ARBA" id="ARBA00022932"/>
    </source>
</evidence>
<evidence type="ECO:0000256" key="1">
    <source>
        <dbReference type="ARBA" id="ARBA00001946"/>
    </source>
</evidence>
<dbReference type="InterPro" id="IPR016195">
    <property type="entry name" value="Pol/histidinol_Pase-like"/>
</dbReference>
<feature type="domain" description="Helix-hairpin-helix DNA-binding motif class 1" evidence="22">
    <location>
        <begin position="52"/>
        <end position="71"/>
    </location>
</feature>
<dbReference type="PRINTS" id="PR00870">
    <property type="entry name" value="DNAPOLXBETA"/>
</dbReference>
<dbReference type="InterPro" id="IPR050243">
    <property type="entry name" value="PHP_phosphatase"/>
</dbReference>
<dbReference type="SUPFAM" id="SSF81301">
    <property type="entry name" value="Nucleotidyltransferase"/>
    <property type="match status" value="1"/>
</dbReference>
<comment type="catalytic activity">
    <reaction evidence="19">
        <text>a 5'-end 2'-deoxyribose-2'-deoxyribonucleotide-DNA = (2E,4S)-4-hydroxypenten-2-al-5-phosphate + a 5'-end 5'-phospho-2'-deoxyribonucleoside-DNA + H(+)</text>
        <dbReference type="Rhea" id="RHEA:76255"/>
        <dbReference type="Rhea" id="RHEA-COMP:13180"/>
        <dbReference type="Rhea" id="RHEA-COMP:18657"/>
        <dbReference type="ChEBI" id="CHEBI:15378"/>
        <dbReference type="ChEBI" id="CHEBI:136412"/>
        <dbReference type="ChEBI" id="CHEBI:195194"/>
        <dbReference type="ChEBI" id="CHEBI:195195"/>
    </reaction>
</comment>
<dbReference type="InterPro" id="IPR043519">
    <property type="entry name" value="NT_sf"/>
</dbReference>
<evidence type="ECO:0000256" key="5">
    <source>
        <dbReference type="ARBA" id="ARBA00020020"/>
    </source>
</evidence>
<dbReference type="Pfam" id="PF02811">
    <property type="entry name" value="PHP"/>
    <property type="match status" value="1"/>
</dbReference>
<evidence type="ECO:0000256" key="21">
    <source>
        <dbReference type="ARBA" id="ARBA00049244"/>
    </source>
</evidence>
<comment type="catalytic activity">
    <reaction evidence="21">
        <text>DNA(n) + a 2'-deoxyribonucleoside 5'-triphosphate = DNA(n+1) + diphosphate</text>
        <dbReference type="Rhea" id="RHEA:22508"/>
        <dbReference type="Rhea" id="RHEA-COMP:17339"/>
        <dbReference type="Rhea" id="RHEA-COMP:17340"/>
        <dbReference type="ChEBI" id="CHEBI:33019"/>
        <dbReference type="ChEBI" id="CHEBI:61560"/>
        <dbReference type="ChEBI" id="CHEBI:173112"/>
        <dbReference type="EC" id="2.7.7.7"/>
    </reaction>
</comment>
<evidence type="ECO:0000256" key="3">
    <source>
        <dbReference type="ARBA" id="ARBA00012417"/>
    </source>
</evidence>
<dbReference type="SMART" id="SM00278">
    <property type="entry name" value="HhH1"/>
    <property type="match status" value="3"/>
</dbReference>
<dbReference type="SUPFAM" id="SSF158702">
    <property type="entry name" value="Sec63 N-terminal domain-like"/>
    <property type="match status" value="1"/>
</dbReference>
<evidence type="ECO:0000259" key="22">
    <source>
        <dbReference type="SMART" id="SM00278"/>
    </source>
</evidence>
<dbReference type="GO" id="GO:0008270">
    <property type="term" value="F:zinc ion binding"/>
    <property type="evidence" value="ECO:0007669"/>
    <property type="project" value="TreeGrafter"/>
</dbReference>
<name>A0A520KR08_METT2</name>
<evidence type="ECO:0000256" key="18">
    <source>
        <dbReference type="ARBA" id="ARBA00044632"/>
    </source>
</evidence>
<dbReference type="SMART" id="SM00483">
    <property type="entry name" value="POLXc"/>
    <property type="match status" value="1"/>
</dbReference>
<dbReference type="SMART" id="SM00481">
    <property type="entry name" value="POLIIIAc"/>
    <property type="match status" value="1"/>
</dbReference>
<dbReference type="GO" id="GO:0006281">
    <property type="term" value="P:DNA repair"/>
    <property type="evidence" value="ECO:0007669"/>
    <property type="project" value="UniProtKB-KW"/>
</dbReference>
<keyword evidence="6" id="KW-0488">Methylation</keyword>
<dbReference type="EC" id="4.2.99.18" evidence="4"/>
<reference evidence="25 26" key="1">
    <citation type="journal article" date="2019" name="Nat. Microbiol.">
        <title>Wide diversity of methane and short-chain alkane metabolisms in uncultured archaea.</title>
        <authorList>
            <person name="Borrel G."/>
            <person name="Adam P.S."/>
            <person name="McKay L.J."/>
            <person name="Chen L.X."/>
            <person name="Sierra-Garcia I.N."/>
            <person name="Sieber C.M."/>
            <person name="Letourneur Q."/>
            <person name="Ghozlane A."/>
            <person name="Andersen G.L."/>
            <person name="Li W.J."/>
            <person name="Hallam S.J."/>
            <person name="Muyzer G."/>
            <person name="de Oliveira V.M."/>
            <person name="Inskeep W.P."/>
            <person name="Banfield J.F."/>
            <person name="Gribaldo S."/>
        </authorList>
    </citation>
    <scope>NUCLEOTIDE SEQUENCE [LARGE SCALE GENOMIC DNA]</scope>
    <source>
        <strain evidence="25">NM1a</strain>
    </source>
</reference>
<dbReference type="InterPro" id="IPR022311">
    <property type="entry name" value="PolX-like"/>
</dbReference>
<keyword evidence="25" id="KW-0378">Hydrolase</keyword>
<dbReference type="InterPro" id="IPR002054">
    <property type="entry name" value="DNA-dir_DNA_pol_X"/>
</dbReference>
<evidence type="ECO:0000256" key="20">
    <source>
        <dbReference type="ARBA" id="ARBA00045548"/>
    </source>
</evidence>
<dbReference type="NCBIfam" id="NF006375">
    <property type="entry name" value="PRK08609.1"/>
    <property type="match status" value="1"/>
</dbReference>
<keyword evidence="13" id="KW-0239">DNA-directed DNA polymerase</keyword>
<dbReference type="InterPro" id="IPR029398">
    <property type="entry name" value="PolB_thumb"/>
</dbReference>
<evidence type="ECO:0000256" key="8">
    <source>
        <dbReference type="ARBA" id="ARBA00022679"/>
    </source>
</evidence>
<evidence type="ECO:0000256" key="7">
    <source>
        <dbReference type="ARBA" id="ARBA00022634"/>
    </source>
</evidence>
<dbReference type="GO" id="GO:0004527">
    <property type="term" value="F:exonuclease activity"/>
    <property type="evidence" value="ECO:0007669"/>
    <property type="project" value="UniProtKB-KW"/>
</dbReference>
<proteinExistence type="predicted"/>
<evidence type="ECO:0000256" key="12">
    <source>
        <dbReference type="ARBA" id="ARBA00022843"/>
    </source>
</evidence>
<dbReference type="InterPro" id="IPR003141">
    <property type="entry name" value="Pol/His_phosphatase_N"/>
</dbReference>
<evidence type="ECO:0000256" key="2">
    <source>
        <dbReference type="ARBA" id="ARBA00004496"/>
    </source>
</evidence>
<sequence length="565" mass="63908">MTKNKELAEILEKMAKILEFNGENPFKISAYLKAAGAIRNLSQDIEKIAKDERLEEIPGIGKSIANKIKEYLNTGEIKAYKKAISDVPEGILELMDIQGIGPKTLRLIYEKLHIRSLDDLRRVINDGSLATLPLMGEKRVENIKKSIEFLDKTKGRLLINDALILAEEVVRYLNKDGLIIEIAGSLRRRKETIGDIDLLASSDNKDRLIETFIKMPDIERVIASGATKGSIILKGTQVDLRIVDKNSYGSALQYFTGSKMHNIKLRKISREKGFKLNEYGVFDGDKKIAGETEEDVYNALGLPWIPPELREDTGEIEAAKSGKLPNLVKMEDIKGDLHVHSNYSDGTLTLEDIVKEASVYGYEYVSVSDHSQSVKYAKGLSIDRLKRRNEEIDRINKDNNKKNIVLLKGTEVDILRDGSLDYPDDILEELDIVIAAIHQGFKNNINERMLSAMKNPNVDIIAHPTGRVIYSREGYKMDIERLINDAKSTDTILEINSYPNRMDFNDINCKKAKENGIKMSLGTDTHSKGMMKYMELGLSIARRGWLEKEDLINTYPLEELKDKLY</sequence>
<dbReference type="InterPro" id="IPR047967">
    <property type="entry name" value="PolX_PHP"/>
</dbReference>
<evidence type="ECO:0000256" key="16">
    <source>
        <dbReference type="ARBA" id="ARBA00035717"/>
    </source>
</evidence>
<evidence type="ECO:0000256" key="14">
    <source>
        <dbReference type="ARBA" id="ARBA00023053"/>
    </source>
</evidence>
<evidence type="ECO:0000259" key="24">
    <source>
        <dbReference type="SMART" id="SM00483"/>
    </source>
</evidence>
<dbReference type="Pfam" id="PF14791">
    <property type="entry name" value="DNA_pol_B_thumb"/>
    <property type="match status" value="1"/>
</dbReference>
<keyword evidence="25" id="KW-0269">Exonuclease</keyword>
<evidence type="ECO:0000256" key="11">
    <source>
        <dbReference type="ARBA" id="ARBA00022763"/>
    </source>
</evidence>
<dbReference type="EC" id="2.7.7.7" evidence="3"/>
<dbReference type="GO" id="GO:0005829">
    <property type="term" value="C:cytosol"/>
    <property type="evidence" value="ECO:0007669"/>
    <property type="project" value="TreeGrafter"/>
</dbReference>
<organism evidence="25 26">
    <name type="scientific">Methanoliparum thermophilum</name>
    <dbReference type="NCBI Taxonomy" id="2491083"/>
    <lineage>
        <taxon>Archaea</taxon>
        <taxon>Methanobacteriati</taxon>
        <taxon>Methanobacteriota</taxon>
        <taxon>Candidatus Methanoliparia</taxon>
        <taxon>Candidatus Methanoliparales</taxon>
        <taxon>Candidatus Methanoliparaceae</taxon>
        <taxon>Candidatus Methanoliparum</taxon>
    </lineage>
</organism>
<dbReference type="InterPro" id="IPR037160">
    <property type="entry name" value="DNA_Pol_thumb_sf"/>
</dbReference>
<dbReference type="GO" id="GO:0003677">
    <property type="term" value="F:DNA binding"/>
    <property type="evidence" value="ECO:0007669"/>
    <property type="project" value="InterPro"/>
</dbReference>
<dbReference type="InterPro" id="IPR004013">
    <property type="entry name" value="PHP_dom"/>
</dbReference>
<evidence type="ECO:0000256" key="4">
    <source>
        <dbReference type="ARBA" id="ARBA00012720"/>
    </source>
</evidence>
<gene>
    <name evidence="25" type="primary">polX</name>
    <name evidence="25" type="ORF">EF806_06025</name>
</gene>
<accession>A0A520KR08</accession>
<evidence type="ECO:0000259" key="23">
    <source>
        <dbReference type="SMART" id="SM00481"/>
    </source>
</evidence>
<dbReference type="SUPFAM" id="SSF89550">
    <property type="entry name" value="PHP domain-like"/>
    <property type="match status" value="1"/>
</dbReference>
<comment type="cofactor">
    <cofactor evidence="1">
        <name>Mg(2+)</name>
        <dbReference type="ChEBI" id="CHEBI:18420"/>
    </cofactor>
</comment>
<feature type="domain" description="Helix-hairpin-helix DNA-binding motif class 1" evidence="22">
    <location>
        <begin position="92"/>
        <end position="111"/>
    </location>
</feature>
<keyword evidence="15" id="KW-0234">DNA repair</keyword>
<keyword evidence="11" id="KW-0227">DNA damage</keyword>
<evidence type="ECO:0000256" key="19">
    <source>
        <dbReference type="ARBA" id="ARBA00044678"/>
    </source>
</evidence>
<dbReference type="Gene3D" id="3.30.210.10">
    <property type="entry name" value="DNA polymerase, thumb domain"/>
    <property type="match status" value="1"/>
</dbReference>
<keyword evidence="14" id="KW-0915">Sodium</keyword>
<comment type="catalytic activity">
    <reaction evidence="18">
        <text>2'-deoxyribonucleotide-(2'-deoxyribose 5'-phosphate)-2'-deoxyribonucleotide-DNA = a 3'-end 2'-deoxyribonucleotide-(2,3-dehydro-2,3-deoxyribose 5'-phosphate)-DNA + a 5'-end 5'-phospho-2'-deoxyribonucleoside-DNA + H(+)</text>
        <dbReference type="Rhea" id="RHEA:66592"/>
        <dbReference type="Rhea" id="RHEA-COMP:13180"/>
        <dbReference type="Rhea" id="RHEA-COMP:16897"/>
        <dbReference type="Rhea" id="RHEA-COMP:17067"/>
        <dbReference type="ChEBI" id="CHEBI:15378"/>
        <dbReference type="ChEBI" id="CHEBI:136412"/>
        <dbReference type="ChEBI" id="CHEBI:157695"/>
        <dbReference type="ChEBI" id="CHEBI:167181"/>
        <dbReference type="EC" id="4.2.99.18"/>
    </reaction>
</comment>
<dbReference type="AlphaFoldDB" id="A0A520KR08"/>
<dbReference type="PIRSF" id="PIRSF005047">
    <property type="entry name" value="UCP005047_YshC"/>
    <property type="match status" value="1"/>
</dbReference>
<keyword evidence="9" id="KW-0548">Nucleotidyltransferase</keyword>
<dbReference type="Pfam" id="PF14520">
    <property type="entry name" value="HHH_5"/>
    <property type="match status" value="1"/>
</dbReference>
<dbReference type="Gene3D" id="3.30.460.10">
    <property type="entry name" value="Beta Polymerase, domain 2"/>
    <property type="match status" value="1"/>
</dbReference>